<gene>
    <name evidence="3" type="ORF">TGAMA5MH_02706</name>
</gene>
<sequence>MDSSRRSRGSRSLRSSRWRSISSASASPSPSPRSPSPPRTDDEVDPHTVVPPSQQQQQQQQPPPARAQSESLQPPPPRYGAPSSDRGRGRRMGSVSSRRSYNPATPDATEESETEYFPPLGIASSAVSRTSSIRGRAPSYAGSTAGSVAGSNAGGRPVHERIRQPSVRIRRRSSSGGGTSVIDYASESSDTDAGRRHLPRPRSISQPMPAAQIYPDANVARLSRRVPQVALPRLTEEGSRPTMSELGIPPSPLSPSRSLPEETLEEDDPRNPDSGGSPARRLTRKRKLSKMFWPGGSLNRGPMSPPPRGASSERGTSAGPSNQSHFGLSLGQRQGQQAPASDEYGEDLVDWLDIIDPEVQTLSTLTNVQNSLFVPDLGPWINRRPTYVLSQRDTAPTGRRGRAATTATAGLDEEQLPEPIEELPRFETGVETPRSEGVPATLRRSDTITSRLTDSHYAALPHGISLEGWTEEEKAELDDRVRHMLHSKRSRFKRQMKGFGQYVRRPLGFFVTLYAVLITLFGLAWVLFLIGWIYVGDKQVYTIHIIDSVLVALFAVMGDGLAPFRAIDTYHMAFVIHYSRKIEKAKKKKLKEKEKAITDAAAEGSVELTHYASGDPLAAYPGAPIVEPQTNGLEPQSVSASASASVERIATSTSNLNLAMAPTPDPEQAIVDQNGDVEAAKLAIEYDEDSPLTFKQWKRMRHHQKKLAKSHSFYKPDETFTHFAFPLPYLIAIVILLDCHSCLQISLGATTWGIDYHHRPFAITTVILCVSIACNISAGLTIMIGDRKTRKKEVWKLLTRQELTGDAIKHLETKRAKEQSQSHDSGHNSVQEEQTDMNSKEDR</sequence>
<protein>
    <recommendedName>
        <fullName evidence="5">Integral membrane protein</fullName>
    </recommendedName>
</protein>
<keyword evidence="2" id="KW-0472">Membrane</keyword>
<evidence type="ECO:0008006" key="5">
    <source>
        <dbReference type="Google" id="ProtNLM"/>
    </source>
</evidence>
<dbReference type="Pfam" id="PF11204">
    <property type="entry name" value="DUF2985"/>
    <property type="match status" value="1"/>
</dbReference>
<keyword evidence="2" id="KW-1133">Transmembrane helix</keyword>
<feature type="compositionally biased region" description="Polar residues" evidence="1">
    <location>
        <begin position="313"/>
        <end position="339"/>
    </location>
</feature>
<evidence type="ECO:0000256" key="1">
    <source>
        <dbReference type="SAM" id="MobiDB-lite"/>
    </source>
</evidence>
<proteinExistence type="predicted"/>
<comment type="caution">
    <text evidence="3">The sequence shown here is derived from an EMBL/GenBank/DDBJ whole genome shotgun (WGS) entry which is preliminary data.</text>
</comment>
<feature type="compositionally biased region" description="Basic residues" evidence="1">
    <location>
        <begin position="1"/>
        <end position="17"/>
    </location>
</feature>
<feature type="compositionally biased region" description="Polar residues" evidence="1">
    <location>
        <begin position="141"/>
        <end position="150"/>
    </location>
</feature>
<feature type="compositionally biased region" description="Low complexity" evidence="1">
    <location>
        <begin position="18"/>
        <end position="28"/>
    </location>
</feature>
<reference evidence="3 4" key="1">
    <citation type="submission" date="2017-02" db="EMBL/GenBank/DDBJ databases">
        <title>Genomes of Trichoderma spp. with biocontrol activity.</title>
        <authorList>
            <person name="Gardiner D."/>
            <person name="Kazan K."/>
            <person name="Vos C."/>
            <person name="Harvey P."/>
        </authorList>
    </citation>
    <scope>NUCLEOTIDE SEQUENCE [LARGE SCALE GENOMIC DNA]</scope>
    <source>
        <strain evidence="3 4">A5MH</strain>
    </source>
</reference>
<organism evidence="3 4">
    <name type="scientific">Trichoderma gamsii</name>
    <dbReference type="NCBI Taxonomy" id="398673"/>
    <lineage>
        <taxon>Eukaryota</taxon>
        <taxon>Fungi</taxon>
        <taxon>Dikarya</taxon>
        <taxon>Ascomycota</taxon>
        <taxon>Pezizomycotina</taxon>
        <taxon>Sordariomycetes</taxon>
        <taxon>Hypocreomycetidae</taxon>
        <taxon>Hypocreales</taxon>
        <taxon>Hypocreaceae</taxon>
        <taxon>Trichoderma</taxon>
    </lineage>
</organism>
<feature type="compositionally biased region" description="Pro residues" evidence="1">
    <location>
        <begin position="29"/>
        <end position="38"/>
    </location>
</feature>
<dbReference type="Proteomes" id="UP000236546">
    <property type="component" value="Unassembled WGS sequence"/>
</dbReference>
<feature type="compositionally biased region" description="Low complexity" evidence="1">
    <location>
        <begin position="51"/>
        <end position="60"/>
    </location>
</feature>
<feature type="region of interest" description="Disordered" evidence="1">
    <location>
        <begin position="230"/>
        <end position="343"/>
    </location>
</feature>
<dbReference type="RefSeq" id="XP_018662307.2">
    <property type="nucleotide sequence ID" value="XM_018804494.2"/>
</dbReference>
<evidence type="ECO:0000313" key="4">
    <source>
        <dbReference type="Proteomes" id="UP000236546"/>
    </source>
</evidence>
<feature type="region of interest" description="Disordered" evidence="1">
    <location>
        <begin position="1"/>
        <end position="216"/>
    </location>
</feature>
<dbReference type="EMBL" id="MTYH01000024">
    <property type="protein sequence ID" value="PNP45483.1"/>
    <property type="molecule type" value="Genomic_DNA"/>
</dbReference>
<dbReference type="InterPro" id="IPR021369">
    <property type="entry name" value="DUF2985"/>
</dbReference>
<feature type="transmembrane region" description="Helical" evidence="2">
    <location>
        <begin position="507"/>
        <end position="535"/>
    </location>
</feature>
<evidence type="ECO:0000256" key="2">
    <source>
        <dbReference type="SAM" id="Phobius"/>
    </source>
</evidence>
<feature type="compositionally biased region" description="Low complexity" evidence="1">
    <location>
        <begin position="244"/>
        <end position="258"/>
    </location>
</feature>
<dbReference type="AlphaFoldDB" id="A0A0W7VS76"/>
<dbReference type="OrthoDB" id="3365211at2759"/>
<dbReference type="PANTHER" id="PTHR35872">
    <property type="entry name" value="INTEGRAL MEMBRANE PROTEIN (AFU_ORTHOLOGUE AFUA_5G07110)"/>
    <property type="match status" value="1"/>
</dbReference>
<name>A0A0W7VS76_9HYPO</name>
<feature type="transmembrane region" description="Helical" evidence="2">
    <location>
        <begin position="729"/>
        <end position="749"/>
    </location>
</feature>
<dbReference type="PANTHER" id="PTHR35872:SF1">
    <property type="entry name" value="ALPHA-L-RHAMNOSIDASE C"/>
    <property type="match status" value="1"/>
</dbReference>
<evidence type="ECO:0000313" key="3">
    <source>
        <dbReference type="EMBL" id="PNP45483.1"/>
    </source>
</evidence>
<accession>A0A0W7VS76</accession>
<keyword evidence="2" id="KW-0812">Transmembrane</keyword>
<feature type="region of interest" description="Disordered" evidence="1">
    <location>
        <begin position="809"/>
        <end position="843"/>
    </location>
</feature>
<feature type="transmembrane region" description="Helical" evidence="2">
    <location>
        <begin position="761"/>
        <end position="784"/>
    </location>
</feature>
<feature type="compositionally biased region" description="Basic and acidic residues" evidence="1">
    <location>
        <begin position="809"/>
        <end position="826"/>
    </location>
</feature>